<feature type="domain" description="SDA1 N-terminal" evidence="9">
    <location>
        <begin position="69"/>
        <end position="436"/>
    </location>
</feature>
<dbReference type="RefSeq" id="XP_040647760.1">
    <property type="nucleotide sequence ID" value="XM_040790807.1"/>
</dbReference>
<keyword evidence="12" id="KW-1185">Reference proteome</keyword>
<dbReference type="Pfam" id="PF08158">
    <property type="entry name" value="SDA1_HEAT"/>
    <property type="match status" value="1"/>
</dbReference>
<dbReference type="GO" id="GO:0042273">
    <property type="term" value="P:ribosomal large subunit biogenesis"/>
    <property type="evidence" value="ECO:0007669"/>
    <property type="project" value="UniProtKB-UniRule"/>
</dbReference>
<feature type="domain" description="SDA1 middle" evidence="8">
    <location>
        <begin position="546"/>
        <end position="671"/>
    </location>
</feature>
<keyword evidence="2 6" id="KW-0813">Transport</keyword>
<sequence>MVKRKLGALEKVEADLPNLQHKIRRDPKSYIEDFRAQHYQYESHREIFMAAPSSATDTGVISLRDLIDFISHVADCYPGICKDFPQQLIDMLMQHHLVLETELREKIVGSLVLLKKKELIDSATLLHTLFPILVSTPSKTLRALLFQKILSEMRTANSKTTNHKLNRTMQTVLFNLVTSDRTSAKGLWAIKITRELWKRQIWTEAKAVEVMKEAALSLNEKVIIGGVRFFLGGDKEREELEDEDSDEEINVGQVKHQLTINKKTRKKARVAEKAIKAVRNKERKKGNPNPLNFSALHLLHDPQGFADNMFFKHLQNGKSKLNLEQKLQVLQLVSRLVGLHKLHIMPLYSYFQKYLTPRQPSVTSFLASLAQASHDLVPPDVLEPLIQKIANEFVSEASAGEVATAGLNAIREICARQPLAIDETLLQDLVMYKKSKDKGVMMASKGLLSLYRDVGAQMLKKRDRGKEAAMSLRAGERQERRYGQQEVGEIEGLELLAKWKDEERRKRNIEKGLPSDAEDDEEENDEADWAAWNVEDDSDSDVDGEWINVEDDVEIVLSDSEDEGKPASKKAKQEEEAKKETEKEAEAEKAIDFMKLATTRILTPADLAKLTELRAEAAANATLPGNKGRVAAPWTSRHTDDPLTANEIEGLAALSAARATREERIAHAKEGKTTDHMSKEARRKERKQEAGKSSTNKEKARKKNFLMTLGKARSKNKRSLVETRAVLKAHVDRGKRGGRRGNVGQ</sequence>
<feature type="compositionally biased region" description="Basic and acidic residues" evidence="7">
    <location>
        <begin position="563"/>
        <end position="586"/>
    </location>
</feature>
<feature type="region of interest" description="Disordered" evidence="7">
    <location>
        <begin position="659"/>
        <end position="745"/>
    </location>
</feature>
<evidence type="ECO:0000313" key="12">
    <source>
        <dbReference type="Proteomes" id="UP000070168"/>
    </source>
</evidence>
<gene>
    <name evidence="11" type="ORF">PGRI_030940</name>
</gene>
<protein>
    <recommendedName>
        <fullName evidence="6">Protein SDA1</fullName>
    </recommendedName>
</protein>
<dbReference type="InterPro" id="IPR027312">
    <property type="entry name" value="Sda1"/>
</dbReference>
<dbReference type="InterPro" id="IPR012977">
    <property type="entry name" value="SDA1_N"/>
</dbReference>
<dbReference type="SUPFAM" id="SSF48371">
    <property type="entry name" value="ARM repeat"/>
    <property type="match status" value="1"/>
</dbReference>
<evidence type="ECO:0000256" key="1">
    <source>
        <dbReference type="ARBA" id="ARBA00005783"/>
    </source>
</evidence>
<dbReference type="Pfam" id="PF21638">
    <property type="entry name" value="SDA1_C"/>
    <property type="match status" value="1"/>
</dbReference>
<dbReference type="InterPro" id="IPR016024">
    <property type="entry name" value="ARM-type_fold"/>
</dbReference>
<feature type="compositionally biased region" description="Basic and acidic residues" evidence="7">
    <location>
        <begin position="659"/>
        <end position="698"/>
    </location>
</feature>
<dbReference type="InterPro" id="IPR048292">
    <property type="entry name" value="SDA1_C"/>
</dbReference>
<feature type="region of interest" description="Disordered" evidence="7">
    <location>
        <begin position="465"/>
        <end position="484"/>
    </location>
</feature>
<comment type="similarity">
    <text evidence="1 6">Belongs to the SDA1 family.</text>
</comment>
<dbReference type="InterPro" id="IPR007949">
    <property type="entry name" value="SDA1_MD"/>
</dbReference>
<evidence type="ECO:0000313" key="11">
    <source>
        <dbReference type="EMBL" id="KXG49224.1"/>
    </source>
</evidence>
<evidence type="ECO:0000256" key="3">
    <source>
        <dbReference type="ARBA" id="ARBA00022517"/>
    </source>
</evidence>
<dbReference type="Proteomes" id="UP000070168">
    <property type="component" value="Unassembled WGS sequence"/>
</dbReference>
<dbReference type="GO" id="GO:0005730">
    <property type="term" value="C:nucleolus"/>
    <property type="evidence" value="ECO:0007669"/>
    <property type="project" value="UniProtKB-SubCell"/>
</dbReference>
<evidence type="ECO:0000256" key="6">
    <source>
        <dbReference type="RuleBase" id="RU365057"/>
    </source>
</evidence>
<feature type="region of interest" description="Disordered" evidence="7">
    <location>
        <begin position="510"/>
        <end position="586"/>
    </location>
</feature>
<evidence type="ECO:0000256" key="7">
    <source>
        <dbReference type="SAM" id="MobiDB-lite"/>
    </source>
</evidence>
<dbReference type="Pfam" id="PF05285">
    <property type="entry name" value="SDA1_dom"/>
    <property type="match status" value="1"/>
</dbReference>
<reference evidence="11 12" key="1">
    <citation type="journal article" date="2016" name="BMC Genomics">
        <title>Genome sequencing and secondary metabolism of the postharvest pathogen Penicillium griseofulvum.</title>
        <authorList>
            <person name="Banani H."/>
            <person name="Marcet-Houben M."/>
            <person name="Ballester A.R."/>
            <person name="Abbruscato P."/>
            <person name="Gonzalez-Candelas L."/>
            <person name="Gabaldon T."/>
            <person name="Spadaro D."/>
        </authorList>
    </citation>
    <scope>NUCLEOTIDE SEQUENCE [LARGE SCALE GENOMIC DNA]</scope>
    <source>
        <strain evidence="11 12">PG3</strain>
    </source>
</reference>
<keyword evidence="4 6" id="KW-0653">Protein transport</keyword>
<evidence type="ECO:0000256" key="4">
    <source>
        <dbReference type="ARBA" id="ARBA00022927"/>
    </source>
</evidence>
<dbReference type="GO" id="GO:0015031">
    <property type="term" value="P:protein transport"/>
    <property type="evidence" value="ECO:0007669"/>
    <property type="project" value="UniProtKB-KW"/>
</dbReference>
<name>A0A135LJV9_PENPA</name>
<feature type="compositionally biased region" description="Acidic residues" evidence="7">
    <location>
        <begin position="516"/>
        <end position="562"/>
    </location>
</feature>
<proteinExistence type="inferred from homology"/>
<dbReference type="GO" id="GO:0000055">
    <property type="term" value="P:ribosomal large subunit export from nucleus"/>
    <property type="evidence" value="ECO:0007669"/>
    <property type="project" value="UniProtKB-UniRule"/>
</dbReference>
<dbReference type="STRING" id="5078.A0A135LJV9"/>
<evidence type="ECO:0000259" key="10">
    <source>
        <dbReference type="Pfam" id="PF21638"/>
    </source>
</evidence>
<dbReference type="OrthoDB" id="2196187at2759"/>
<feature type="compositionally biased region" description="Basic and acidic residues" evidence="7">
    <location>
        <begin position="474"/>
        <end position="483"/>
    </location>
</feature>
<dbReference type="EMBL" id="LHQR01000065">
    <property type="protein sequence ID" value="KXG49224.1"/>
    <property type="molecule type" value="Genomic_DNA"/>
</dbReference>
<evidence type="ECO:0000259" key="9">
    <source>
        <dbReference type="Pfam" id="PF08158"/>
    </source>
</evidence>
<dbReference type="PANTHER" id="PTHR12730">
    <property type="entry name" value="HSDA/SDA1-RELATED"/>
    <property type="match status" value="1"/>
</dbReference>
<accession>A0A135LJV9</accession>
<dbReference type="GeneID" id="63706107"/>
<comment type="subcellular location">
    <subcellularLocation>
        <location evidence="6">Nucleus</location>
        <location evidence="6">Nucleolus</location>
    </subcellularLocation>
</comment>
<keyword evidence="3 6" id="KW-0690">Ribosome biogenesis</keyword>
<feature type="domain" description="SDA1 C-terminal" evidence="10">
    <location>
        <begin position="692"/>
        <end position="737"/>
    </location>
</feature>
<dbReference type="PANTHER" id="PTHR12730:SF0">
    <property type="entry name" value="PROTEIN SDA1 HOMOLOG"/>
    <property type="match status" value="1"/>
</dbReference>
<organism evidence="11 12">
    <name type="scientific">Penicillium patulum</name>
    <name type="common">Penicillium griseofulvum</name>
    <dbReference type="NCBI Taxonomy" id="5078"/>
    <lineage>
        <taxon>Eukaryota</taxon>
        <taxon>Fungi</taxon>
        <taxon>Dikarya</taxon>
        <taxon>Ascomycota</taxon>
        <taxon>Pezizomycotina</taxon>
        <taxon>Eurotiomycetes</taxon>
        <taxon>Eurotiomycetidae</taxon>
        <taxon>Eurotiales</taxon>
        <taxon>Aspergillaceae</taxon>
        <taxon>Penicillium</taxon>
    </lineage>
</organism>
<evidence type="ECO:0000256" key="2">
    <source>
        <dbReference type="ARBA" id="ARBA00022448"/>
    </source>
</evidence>
<comment type="caution">
    <text evidence="11">The sequence shown here is derived from an EMBL/GenBank/DDBJ whole genome shotgun (WGS) entry which is preliminary data.</text>
</comment>
<evidence type="ECO:0000259" key="8">
    <source>
        <dbReference type="Pfam" id="PF05285"/>
    </source>
</evidence>
<evidence type="ECO:0000256" key="5">
    <source>
        <dbReference type="ARBA" id="ARBA00023242"/>
    </source>
</evidence>
<dbReference type="OMA" id="AMYKTYK"/>
<comment type="function">
    <text evidence="6">Required for 60S pre-ribosomal subunits export to the cytoplasm.</text>
</comment>
<dbReference type="AlphaFoldDB" id="A0A135LJV9"/>
<keyword evidence="5 6" id="KW-0539">Nucleus</keyword>